<accession>A0A3P8GJW4</accession>
<protein>
    <submittedName>
        <fullName evidence="3">DUF5009 domain-containing protein</fullName>
    </submittedName>
</protein>
<dbReference type="EMBL" id="UZAH01033773">
    <property type="protein sequence ID" value="VDP31136.1"/>
    <property type="molecule type" value="Genomic_DNA"/>
</dbReference>
<evidence type="ECO:0000313" key="1">
    <source>
        <dbReference type="EMBL" id="VDP31136.1"/>
    </source>
</evidence>
<keyword evidence="2" id="KW-1185">Reference proteome</keyword>
<reference evidence="3" key="2">
    <citation type="submission" date="2019-09" db="UniProtKB">
        <authorList>
            <consortium name="WormBaseParasite"/>
        </authorList>
    </citation>
    <scope>IDENTIFICATION</scope>
</reference>
<sequence length="93" mass="10440">MAVRDNSGQDGLFWWEQKLVNPVILSYLSLCPFGGPHVGWGSASTSIQDQSFVFSIMLVYWALDVLHYDRPAVVGRYDLCSTTVDSAIRKPCR</sequence>
<dbReference type="Proteomes" id="UP000050761">
    <property type="component" value="Unassembled WGS sequence"/>
</dbReference>
<dbReference type="AlphaFoldDB" id="A0A183GHZ7"/>
<name>A0A183GHZ7_HELPZ</name>
<gene>
    <name evidence="1" type="ORF">HPBE_LOCUS22223</name>
</gene>
<organism evidence="2 3">
    <name type="scientific">Heligmosomoides polygyrus</name>
    <name type="common">Parasitic roundworm</name>
    <dbReference type="NCBI Taxonomy" id="6339"/>
    <lineage>
        <taxon>Eukaryota</taxon>
        <taxon>Metazoa</taxon>
        <taxon>Ecdysozoa</taxon>
        <taxon>Nematoda</taxon>
        <taxon>Chromadorea</taxon>
        <taxon>Rhabditida</taxon>
        <taxon>Rhabditina</taxon>
        <taxon>Rhabditomorpha</taxon>
        <taxon>Strongyloidea</taxon>
        <taxon>Heligmosomidae</taxon>
        <taxon>Heligmosomoides</taxon>
    </lineage>
</organism>
<evidence type="ECO:0000313" key="3">
    <source>
        <dbReference type="WBParaSite" id="HPBE_0002222401-mRNA-1"/>
    </source>
</evidence>
<proteinExistence type="predicted"/>
<dbReference type="WBParaSite" id="HPBE_0002222401-mRNA-1">
    <property type="protein sequence ID" value="HPBE_0002222401-mRNA-1"/>
    <property type="gene ID" value="HPBE_0002222401"/>
</dbReference>
<accession>A0A183GHZ7</accession>
<evidence type="ECO:0000313" key="2">
    <source>
        <dbReference type="Proteomes" id="UP000050761"/>
    </source>
</evidence>
<reference evidence="1 2" key="1">
    <citation type="submission" date="2018-11" db="EMBL/GenBank/DDBJ databases">
        <authorList>
            <consortium name="Pathogen Informatics"/>
        </authorList>
    </citation>
    <scope>NUCLEOTIDE SEQUENCE [LARGE SCALE GENOMIC DNA]</scope>
</reference>